<dbReference type="Pfam" id="PF01564">
    <property type="entry name" value="Spermine_synth"/>
    <property type="match status" value="1"/>
</dbReference>
<evidence type="ECO:0000256" key="1">
    <source>
        <dbReference type="ARBA" id="ARBA00023115"/>
    </source>
</evidence>
<feature type="transmembrane region" description="Helical" evidence="3">
    <location>
        <begin position="136"/>
        <end position="158"/>
    </location>
</feature>
<dbReference type="AlphaFoldDB" id="G6EKD8"/>
<feature type="transmembrane region" description="Helical" evidence="3">
    <location>
        <begin position="94"/>
        <end position="116"/>
    </location>
</feature>
<dbReference type="Gene3D" id="3.40.50.150">
    <property type="entry name" value="Vaccinia Virus protein VP39"/>
    <property type="match status" value="1"/>
</dbReference>
<feature type="transmembrane region" description="Helical" evidence="3">
    <location>
        <begin position="66"/>
        <end position="87"/>
    </location>
</feature>
<feature type="transmembrane region" description="Helical" evidence="3">
    <location>
        <begin position="612"/>
        <end position="632"/>
    </location>
</feature>
<dbReference type="Proteomes" id="UP000004030">
    <property type="component" value="Unassembled WGS sequence"/>
</dbReference>
<reference evidence="4 5" key="1">
    <citation type="journal article" date="2012" name="J. Bacteriol.">
        <title>Genome sequence of benzo(a)pyrene-degrading bacterium Novosphingobium pentaromativorans US6-1.</title>
        <authorList>
            <person name="Luo Y.R."/>
            <person name="Kang S.G."/>
            <person name="Kim S.J."/>
            <person name="Kim M.R."/>
            <person name="Li N."/>
            <person name="Lee J.H."/>
            <person name="Kwon K.K."/>
        </authorList>
    </citation>
    <scope>NUCLEOTIDE SEQUENCE [LARGE SCALE GENOMIC DNA]</scope>
    <source>
        <strain evidence="4 5">US6-1</strain>
    </source>
</reference>
<feature type="transmembrane region" description="Helical" evidence="3">
    <location>
        <begin position="495"/>
        <end position="515"/>
    </location>
</feature>
<keyword evidence="3" id="KW-0812">Transmembrane</keyword>
<gene>
    <name evidence="4" type="ORF">NSU_4809</name>
</gene>
<dbReference type="EMBL" id="AGFM01000093">
    <property type="protein sequence ID" value="EHJ58241.1"/>
    <property type="molecule type" value="Genomic_DNA"/>
</dbReference>
<dbReference type="SUPFAM" id="SSF53335">
    <property type="entry name" value="S-adenosyl-L-methionine-dependent methyltransferases"/>
    <property type="match status" value="1"/>
</dbReference>
<dbReference type="CDD" id="cd02440">
    <property type="entry name" value="AdoMet_MTases"/>
    <property type="match status" value="1"/>
</dbReference>
<dbReference type="PATRIC" id="fig|1088721.3.peg.4722"/>
<dbReference type="GO" id="GO:0006596">
    <property type="term" value="P:polyamine biosynthetic process"/>
    <property type="evidence" value="ECO:0007669"/>
    <property type="project" value="UniProtKB-KW"/>
</dbReference>
<feature type="transmembrane region" description="Helical" evidence="3">
    <location>
        <begin position="179"/>
        <end position="209"/>
    </location>
</feature>
<keyword evidence="3" id="KW-1133">Transmembrane helix</keyword>
<dbReference type="InterPro" id="IPR029063">
    <property type="entry name" value="SAM-dependent_MTases_sf"/>
</dbReference>
<evidence type="ECO:0000256" key="3">
    <source>
        <dbReference type="SAM" id="Phobius"/>
    </source>
</evidence>
<dbReference type="PANTHER" id="PTHR43317:SF1">
    <property type="entry name" value="THERMOSPERMINE SYNTHASE ACAULIS5"/>
    <property type="match status" value="1"/>
</dbReference>
<dbReference type="KEGG" id="npn:JI59_25975"/>
<feature type="transmembrane region" description="Helical" evidence="3">
    <location>
        <begin position="644"/>
        <end position="663"/>
    </location>
</feature>
<comment type="caution">
    <text evidence="4">The sequence shown here is derived from an EMBL/GenBank/DDBJ whole genome shotgun (WGS) entry which is preliminary data.</text>
</comment>
<dbReference type="eggNOG" id="COG0421">
    <property type="taxonomic scope" value="Bacteria"/>
</dbReference>
<evidence type="ECO:0000256" key="2">
    <source>
        <dbReference type="SAM" id="MobiDB-lite"/>
    </source>
</evidence>
<feature type="transmembrane region" description="Helical" evidence="3">
    <location>
        <begin position="38"/>
        <end position="60"/>
    </location>
</feature>
<feature type="transmembrane region" description="Helical" evidence="3">
    <location>
        <begin position="583"/>
        <end position="600"/>
    </location>
</feature>
<feature type="transmembrane region" description="Helical" evidence="3">
    <location>
        <begin position="553"/>
        <end position="571"/>
    </location>
</feature>
<protein>
    <submittedName>
        <fullName evidence="4">Spermidine synthase-like protein</fullName>
    </submittedName>
</protein>
<feature type="region of interest" description="Disordered" evidence="2">
    <location>
        <begin position="1"/>
        <end position="32"/>
    </location>
</feature>
<feature type="transmembrane region" description="Helical" evidence="3">
    <location>
        <begin position="527"/>
        <end position="547"/>
    </location>
</feature>
<sequence length="693" mass="74938">MLRVERELADPSTQDDVSPPDGPPTSELSEGGERSRTIVRLLLASALMLFLELALIRWLGANVVHLSYFSNFILLGSFLGIGAGFLISRKSWSIWPASMPLLSILVAGVLRFPVTIERSGSEIIYFTSLEVNGPPAWLALPVIFLLVAVVLAGPAEVVGRCFGKLPPLTAYRYDLIGSLIGIATFTGLSFMHAPSVAWGAIAFVIYLLLASPSRRLVTCAWALVLVGKLLMETMNPSVSWSPYYKVITEPVGPKEQGMLLIGVNGVPHQLMAPAKWKLEQGERIYETPYLRLPANPLKDVLIVGAGSGSDVSIALTEGAGHIDAVDIDPRIMEIGAELNPDRPYSTKRVVRHINDGRAFLESTDRKYDLILFALPDSLTLVSGASQIRLESFLFTEEAMASVRRHLKPGGSFAMYNYYREPWLIDRLAGTVAKAFGHAPCVDTFSGAQAVIAVGVNPANQSCAGIWAPASPDKVIKPATDDAPFLYFKGGAFPQLYTVTLICILLASIAAVRVLGGPLRPMRPYADLFFMGAAFLLLETKNVATFALLFGTTWFVNALVFAGVLVIVLAAVETTRRFRTPPLPIVYGGIAASLALAWAIRPDWLLPLPFLPRLLAATVLAFLPIYLANVAFAKRFQSSSDSQSAFAINLLGSIVGGCLEYSALVLGYNNLLIVTGLLYLAAFLLIPKARQTSG</sequence>
<keyword evidence="3" id="KW-0472">Membrane</keyword>
<accession>G6EKD8</accession>
<dbReference type="PANTHER" id="PTHR43317">
    <property type="entry name" value="THERMOSPERMINE SYNTHASE ACAULIS5"/>
    <property type="match status" value="1"/>
</dbReference>
<keyword evidence="1" id="KW-0620">Polyamine biosynthesis</keyword>
<evidence type="ECO:0000313" key="5">
    <source>
        <dbReference type="Proteomes" id="UP000004030"/>
    </source>
</evidence>
<feature type="transmembrane region" description="Helical" evidence="3">
    <location>
        <begin position="669"/>
        <end position="685"/>
    </location>
</feature>
<name>G6EKD8_9SPHN</name>
<keyword evidence="5" id="KW-1185">Reference proteome</keyword>
<dbReference type="RefSeq" id="WP_007015716.1">
    <property type="nucleotide sequence ID" value="NZ_AGFM01000093.1"/>
</dbReference>
<proteinExistence type="predicted"/>
<organism evidence="4 5">
    <name type="scientific">Novosphingobium pentaromativorans US6-1</name>
    <dbReference type="NCBI Taxonomy" id="1088721"/>
    <lineage>
        <taxon>Bacteria</taxon>
        <taxon>Pseudomonadati</taxon>
        <taxon>Pseudomonadota</taxon>
        <taxon>Alphaproteobacteria</taxon>
        <taxon>Sphingomonadales</taxon>
        <taxon>Sphingomonadaceae</taxon>
        <taxon>Novosphingobium</taxon>
    </lineage>
</organism>
<evidence type="ECO:0000313" key="4">
    <source>
        <dbReference type="EMBL" id="EHJ58241.1"/>
    </source>
</evidence>